<reference evidence="2 3" key="1">
    <citation type="submission" date="2018-03" db="EMBL/GenBank/DDBJ databases">
        <title>Rhodobacter veldkampii.</title>
        <authorList>
            <person name="Meyer T.E."/>
            <person name="Miller S."/>
            <person name="Lodha T."/>
            <person name="Gandham S."/>
            <person name="Chintalapati S."/>
            <person name="Chintalapati V.R."/>
        </authorList>
    </citation>
    <scope>NUCLEOTIDE SEQUENCE [LARGE SCALE GENOMIC DNA]</scope>
    <source>
        <strain evidence="2 3">DSM 11550</strain>
    </source>
</reference>
<organism evidence="2 3">
    <name type="scientific">Phaeovulum veldkampii DSM 11550</name>
    <dbReference type="NCBI Taxonomy" id="1185920"/>
    <lineage>
        <taxon>Bacteria</taxon>
        <taxon>Pseudomonadati</taxon>
        <taxon>Pseudomonadota</taxon>
        <taxon>Alphaproteobacteria</taxon>
        <taxon>Rhodobacterales</taxon>
        <taxon>Paracoccaceae</taxon>
        <taxon>Phaeovulum</taxon>
    </lineage>
</organism>
<protein>
    <submittedName>
        <fullName evidence="2">Uncharacterized protein</fullName>
    </submittedName>
</protein>
<keyword evidence="3" id="KW-1185">Reference proteome</keyword>
<dbReference type="InterPro" id="IPR027417">
    <property type="entry name" value="P-loop_NTPase"/>
</dbReference>
<evidence type="ECO:0000313" key="3">
    <source>
        <dbReference type="Proteomes" id="UP000241899"/>
    </source>
</evidence>
<evidence type="ECO:0000256" key="1">
    <source>
        <dbReference type="SAM" id="MobiDB-lite"/>
    </source>
</evidence>
<name>A0A2T4JG38_9RHOB</name>
<gene>
    <name evidence="2" type="ORF">C5F46_12475</name>
</gene>
<feature type="region of interest" description="Disordered" evidence="1">
    <location>
        <begin position="36"/>
        <end position="55"/>
    </location>
</feature>
<dbReference type="Proteomes" id="UP000241899">
    <property type="component" value="Unassembled WGS sequence"/>
</dbReference>
<dbReference type="AlphaFoldDB" id="A0A2T4JG38"/>
<comment type="caution">
    <text evidence="2">The sequence shown here is derived from an EMBL/GenBank/DDBJ whole genome shotgun (WGS) entry which is preliminary data.</text>
</comment>
<feature type="compositionally biased region" description="Acidic residues" evidence="1">
    <location>
        <begin position="753"/>
        <end position="766"/>
    </location>
</feature>
<accession>A0A2T4JG38</accession>
<feature type="region of interest" description="Disordered" evidence="1">
    <location>
        <begin position="753"/>
        <end position="773"/>
    </location>
</feature>
<dbReference type="RefSeq" id="WP_107325679.1">
    <property type="nucleotide sequence ID" value="NZ_NHSP01000057.1"/>
</dbReference>
<proteinExistence type="predicted"/>
<dbReference type="EMBL" id="PZKF01000032">
    <property type="protein sequence ID" value="PTE16788.1"/>
    <property type="molecule type" value="Genomic_DNA"/>
</dbReference>
<dbReference type="SUPFAM" id="SSF52540">
    <property type="entry name" value="P-loop containing nucleoside triphosphate hydrolases"/>
    <property type="match status" value="1"/>
</dbReference>
<sequence>MVETNKPEVIINLGADRTDGILQRDVMQQLLKLLPESDSPADKDSSDPWPNISRTPVSLQIDPHHKHRAILLAGRRGEGKTTFLTDLLGRFEEHRFDDIDGIDRTKVPRLHSLGLIDPTMLETKQNIILSVISRIHDVVEHRHRMGDLTGAAGDRSYQDIREAFAKLAQGVTVLDGVGHDLHQGENWADARFIMDQGLTRTEAAYGFTTRLKTYIAAAATYLGGKGFLLCIDDVDTRFDIGQRVLEALRKYLTSPYLHIIVSGDPELMLTLVRRLHWQEMGPSYLNFEQTLHAPGARASQIDSVLDQMGSLTDQYLTKILPIERRLRLHPLAELDGVSSADHRVKLRFNSHEPKLLREVTTRIVARVWGTMPVEDTEHLRFTLLSLPIRSTLEILRASATATGDLSNVDAKRVVEALLQISQSDLRNVDAPPIEALRGSAAAPTFALIAGWFSKHRMWQSHGELSNRFADERESRVAISVSALLADRCRGDLGAILSFWLSFALLQDRAERHGNALESGAPADKRQLFEFLGMERLEPTYVQMGRLAAWDRGVADKRQVLLGLRLSGIAVPAGRIRNHDEAFRALFGKEWRYSSAAGAKDPRKPLVFFDGKGRSATLDDQIEMFPEEIRPYHQRLKKAQVGGYRYGGTRQYLKRGVYNTIEDLVDGLTGAASDVVRLPYSNVLSGQSSALGNYGFLRLLAVLINVLNAASGAKTAEEAGPAVAEALAQSMILYGHPTRFAQEVGVDATEEVVEEEATVSQDNEEGDATSGERADDGGSLVLALAGWAVKSQELLQDRTLAPKALLAIWKRFNFAQGRLFQDPVYAGQNRRYLGFMMHRSVVMFLHAVGVEALRSENLPLTSRLQNNPTHSDKLFDELLDDLQKRSDFNKTAGGRLFQSLFTCPIWGFFLKDVPPAQGAATDPVNIRVRYLAELPERSDSEDLFKALFQPAGKDVTPVAFAGLYDLLNTVYIQQ</sequence>
<dbReference type="OrthoDB" id="8434746at2"/>
<evidence type="ECO:0000313" key="2">
    <source>
        <dbReference type="EMBL" id="PTE16788.1"/>
    </source>
</evidence>